<evidence type="ECO:0000256" key="5">
    <source>
        <dbReference type="ARBA" id="ARBA00023136"/>
    </source>
</evidence>
<evidence type="ECO:0000256" key="3">
    <source>
        <dbReference type="ARBA" id="ARBA00022729"/>
    </source>
</evidence>
<dbReference type="AlphaFoldDB" id="A0AAW0N647"/>
<proteinExistence type="predicted"/>
<dbReference type="Pfam" id="PF13676">
    <property type="entry name" value="TIR_2"/>
    <property type="match status" value="1"/>
</dbReference>
<dbReference type="PANTHER" id="PTHR24365:SF530">
    <property type="entry name" value="MSTPROX-RELATED"/>
    <property type="match status" value="1"/>
</dbReference>
<dbReference type="GO" id="GO:0005886">
    <property type="term" value="C:plasma membrane"/>
    <property type="evidence" value="ECO:0007669"/>
    <property type="project" value="TreeGrafter"/>
</dbReference>
<gene>
    <name evidence="7" type="ORF">WMY93_023584</name>
</gene>
<dbReference type="GO" id="GO:0006954">
    <property type="term" value="P:inflammatory response"/>
    <property type="evidence" value="ECO:0007669"/>
    <property type="project" value="TreeGrafter"/>
</dbReference>
<evidence type="ECO:0000313" key="8">
    <source>
        <dbReference type="Proteomes" id="UP001460270"/>
    </source>
</evidence>
<accession>A0AAW0N647</accession>
<keyword evidence="8" id="KW-1185">Reference proteome</keyword>
<dbReference type="EMBL" id="JBBPFD010000017">
    <property type="protein sequence ID" value="KAK7891621.1"/>
    <property type="molecule type" value="Genomic_DNA"/>
</dbReference>
<reference evidence="8" key="1">
    <citation type="submission" date="2024-04" db="EMBL/GenBank/DDBJ databases">
        <title>Salinicola lusitanus LLJ914,a marine bacterium isolated from the Okinawa Trough.</title>
        <authorList>
            <person name="Li J."/>
        </authorList>
    </citation>
    <scope>NUCLEOTIDE SEQUENCE [LARGE SCALE GENOMIC DNA]</scope>
</reference>
<evidence type="ECO:0000256" key="1">
    <source>
        <dbReference type="ARBA" id="ARBA00004370"/>
    </source>
</evidence>
<evidence type="ECO:0000256" key="4">
    <source>
        <dbReference type="ARBA" id="ARBA00022989"/>
    </source>
</evidence>
<dbReference type="SMART" id="SM00255">
    <property type="entry name" value="TIR"/>
    <property type="match status" value="1"/>
</dbReference>
<dbReference type="PROSITE" id="PS50104">
    <property type="entry name" value="TIR"/>
    <property type="match status" value="1"/>
</dbReference>
<name>A0AAW0N647_9GOBI</name>
<keyword evidence="2" id="KW-0812">Transmembrane</keyword>
<comment type="caution">
    <text evidence="7">The sequence shown here is derived from an EMBL/GenBank/DDBJ whole genome shotgun (WGS) entry which is preliminary data.</text>
</comment>
<dbReference type="InterPro" id="IPR035897">
    <property type="entry name" value="Toll_tir_struct_dom_sf"/>
</dbReference>
<evidence type="ECO:0000256" key="2">
    <source>
        <dbReference type="ARBA" id="ARBA00022692"/>
    </source>
</evidence>
<dbReference type="SUPFAM" id="SSF52200">
    <property type="entry name" value="Toll/Interleukin receptor TIR domain"/>
    <property type="match status" value="1"/>
</dbReference>
<keyword evidence="4" id="KW-1133">Transmembrane helix</keyword>
<dbReference type="InterPro" id="IPR000157">
    <property type="entry name" value="TIR_dom"/>
</dbReference>
<dbReference type="Gene3D" id="3.40.50.10140">
    <property type="entry name" value="Toll/interleukin-1 receptor homology (TIR) domain"/>
    <property type="match status" value="1"/>
</dbReference>
<keyword evidence="5" id="KW-0472">Membrane</keyword>
<feature type="domain" description="TIR" evidence="6">
    <location>
        <begin position="86"/>
        <end position="211"/>
    </location>
</feature>
<organism evidence="7 8">
    <name type="scientific">Mugilogobius chulae</name>
    <name type="common">yellowstripe goby</name>
    <dbReference type="NCBI Taxonomy" id="88201"/>
    <lineage>
        <taxon>Eukaryota</taxon>
        <taxon>Metazoa</taxon>
        <taxon>Chordata</taxon>
        <taxon>Craniata</taxon>
        <taxon>Vertebrata</taxon>
        <taxon>Euteleostomi</taxon>
        <taxon>Actinopterygii</taxon>
        <taxon>Neopterygii</taxon>
        <taxon>Teleostei</taxon>
        <taxon>Neoteleostei</taxon>
        <taxon>Acanthomorphata</taxon>
        <taxon>Gobiaria</taxon>
        <taxon>Gobiiformes</taxon>
        <taxon>Gobioidei</taxon>
        <taxon>Gobiidae</taxon>
        <taxon>Gobionellinae</taxon>
        <taxon>Mugilogobius</taxon>
    </lineage>
</organism>
<dbReference type="GO" id="GO:0038023">
    <property type="term" value="F:signaling receptor activity"/>
    <property type="evidence" value="ECO:0007669"/>
    <property type="project" value="TreeGrafter"/>
</dbReference>
<sequence>MDHQERQGSFTLVHHRIYFFRDHQAGTGTDVLITCETQSALFPYDPSVCSGARLSQIMEVIHVTDSSDAQSYLISAFVPPPLREDECYHVFLSYSSIDYRWTHSLVDRLEDTGLKVCYHERDFTPGRTILENMSECIQQSQKVLLVLSAEFVRSRWCLLEANMSLFRDCLERKPIVPVLLDPDICVPLHLCHLTYLEANHPDFINKLLHVLCTPNRELRGSSVVPYQPPSVYNGKALQPLTAVNEENLYSWDAGVFSDMDIPDQLRLIVHNPDTYREALAIVNKVSQTQIYMVYVSLDGCRQKFEDKFSKKACSEEMFQKAILFFSSGYACCLAKNIFPSPNCPIVVTCLELCACQYVSHQLSKDQWGAPWVVCGAVPASFSLQRQGTPALTAVNEENLYSWDAGVFSDMDIPDQLRLIVHNPNTYREALAIVNKVSQTQIYMVYVSLDGCRQKFEDKFSKKACSEEMFQRAILFFSSGYTCCLAKKHFSFSTSPFSGHLPGAMCFCQYVSHQLSKDQWIDQ</sequence>
<dbReference type="Proteomes" id="UP001460270">
    <property type="component" value="Unassembled WGS sequence"/>
</dbReference>
<evidence type="ECO:0000313" key="7">
    <source>
        <dbReference type="EMBL" id="KAK7891621.1"/>
    </source>
</evidence>
<comment type="subcellular location">
    <subcellularLocation>
        <location evidence="1">Membrane</location>
    </subcellularLocation>
</comment>
<evidence type="ECO:0000259" key="6">
    <source>
        <dbReference type="PROSITE" id="PS50104"/>
    </source>
</evidence>
<dbReference type="PANTHER" id="PTHR24365">
    <property type="entry name" value="TOLL-LIKE RECEPTOR"/>
    <property type="match status" value="1"/>
</dbReference>
<protein>
    <recommendedName>
        <fullName evidence="6">TIR domain-containing protein</fullName>
    </recommendedName>
</protein>
<keyword evidence="3" id="KW-0732">Signal</keyword>
<dbReference type="GO" id="GO:0007165">
    <property type="term" value="P:signal transduction"/>
    <property type="evidence" value="ECO:0007669"/>
    <property type="project" value="InterPro"/>
</dbReference>